<dbReference type="EMBL" id="PVFR01000058">
    <property type="protein sequence ID" value="PRE45468.1"/>
    <property type="molecule type" value="Genomic_DNA"/>
</dbReference>
<organism evidence="3 4">
    <name type="scientific">Burkholderia multivorans</name>
    <dbReference type="NCBI Taxonomy" id="87883"/>
    <lineage>
        <taxon>Bacteria</taxon>
        <taxon>Pseudomonadati</taxon>
        <taxon>Pseudomonadota</taxon>
        <taxon>Betaproteobacteria</taxon>
        <taxon>Burkholderiales</taxon>
        <taxon>Burkholderiaceae</taxon>
        <taxon>Burkholderia</taxon>
        <taxon>Burkholderia cepacia complex</taxon>
    </lineage>
</organism>
<feature type="region of interest" description="Disordered" evidence="1">
    <location>
        <begin position="77"/>
        <end position="97"/>
    </location>
</feature>
<dbReference type="Pfam" id="PF21841">
    <property type="entry name" value="DUF6900"/>
    <property type="match status" value="1"/>
</dbReference>
<evidence type="ECO:0000259" key="2">
    <source>
        <dbReference type="Pfam" id="PF21841"/>
    </source>
</evidence>
<name>A0AB37ARM7_9BURK</name>
<gene>
    <name evidence="3" type="ORF">C6P99_19430</name>
</gene>
<evidence type="ECO:0000313" key="3">
    <source>
        <dbReference type="EMBL" id="PRE45468.1"/>
    </source>
</evidence>
<accession>A0AB37ARM7</accession>
<evidence type="ECO:0000313" key="4">
    <source>
        <dbReference type="Proteomes" id="UP000237811"/>
    </source>
</evidence>
<proteinExistence type="predicted"/>
<feature type="domain" description="DUF6900" evidence="2">
    <location>
        <begin position="26"/>
        <end position="73"/>
    </location>
</feature>
<comment type="caution">
    <text evidence="3">The sequence shown here is derived from an EMBL/GenBank/DDBJ whole genome shotgun (WGS) entry which is preliminary data.</text>
</comment>
<protein>
    <recommendedName>
        <fullName evidence="2">DUF6900 domain-containing protein</fullName>
    </recommendedName>
</protein>
<dbReference type="AlphaFoldDB" id="A0AB37ARM7"/>
<feature type="compositionally biased region" description="Polar residues" evidence="1">
    <location>
        <begin position="78"/>
        <end position="97"/>
    </location>
</feature>
<sequence length="97" mass="10366">MNGAHDVPTTRPEKPVNPSTLPAAANQQLAEIAATTLGLETLETRHADRLDFHDTAVWCIRDALEAAWLAGAAYAGRHTSQNDPHAIQGTGSVTARR</sequence>
<dbReference type="InterPro" id="IPR054195">
    <property type="entry name" value="DUF6900"/>
</dbReference>
<reference evidence="3 4" key="1">
    <citation type="submission" date="2018-03" db="EMBL/GenBank/DDBJ databases">
        <authorList>
            <person name="Nguyen K."/>
            <person name="Fouts D."/>
            <person name="Sutton G."/>
        </authorList>
    </citation>
    <scope>NUCLEOTIDE SEQUENCE [LARGE SCALE GENOMIC DNA]</scope>
    <source>
        <strain evidence="3 4">AU14328</strain>
    </source>
</reference>
<feature type="region of interest" description="Disordered" evidence="1">
    <location>
        <begin position="1"/>
        <end position="21"/>
    </location>
</feature>
<evidence type="ECO:0000256" key="1">
    <source>
        <dbReference type="SAM" id="MobiDB-lite"/>
    </source>
</evidence>
<dbReference type="Proteomes" id="UP000237811">
    <property type="component" value="Unassembled WGS sequence"/>
</dbReference>